<proteinExistence type="predicted"/>
<evidence type="ECO:0000313" key="1">
    <source>
        <dbReference type="EMBL" id="KAK1934186.1"/>
    </source>
</evidence>
<gene>
    <name evidence="1" type="ORF">P3T76_011389</name>
</gene>
<dbReference type="EMBL" id="JASMQC010000026">
    <property type="protein sequence ID" value="KAK1934186.1"/>
    <property type="molecule type" value="Genomic_DNA"/>
</dbReference>
<dbReference type="Proteomes" id="UP001259832">
    <property type="component" value="Unassembled WGS sequence"/>
</dbReference>
<name>A0AAD9G9A9_9STRA</name>
<sequence>MQRDTFDGDMVGRHPATRGVEVMNHRLFATKEEAPNDRYRTQTVLALSQARQRRGRDHNTIAAALIGMAKARRGMAQ</sequence>
<accession>A0AAD9G9A9</accession>
<organism evidence="1 2">
    <name type="scientific">Phytophthora citrophthora</name>
    <dbReference type="NCBI Taxonomy" id="4793"/>
    <lineage>
        <taxon>Eukaryota</taxon>
        <taxon>Sar</taxon>
        <taxon>Stramenopiles</taxon>
        <taxon>Oomycota</taxon>
        <taxon>Peronosporomycetes</taxon>
        <taxon>Peronosporales</taxon>
        <taxon>Peronosporaceae</taxon>
        <taxon>Phytophthora</taxon>
    </lineage>
</organism>
<reference evidence="1" key="1">
    <citation type="submission" date="2023-08" db="EMBL/GenBank/DDBJ databases">
        <title>Reference Genome Resource for the Citrus Pathogen Phytophthora citrophthora.</title>
        <authorList>
            <person name="Moller H."/>
            <person name="Coetzee B."/>
            <person name="Rose L.J."/>
            <person name="Van Niekerk J.M."/>
        </authorList>
    </citation>
    <scope>NUCLEOTIDE SEQUENCE</scope>
    <source>
        <strain evidence="1">STE-U-9442</strain>
    </source>
</reference>
<keyword evidence="2" id="KW-1185">Reference proteome</keyword>
<evidence type="ECO:0000313" key="2">
    <source>
        <dbReference type="Proteomes" id="UP001259832"/>
    </source>
</evidence>
<dbReference type="AlphaFoldDB" id="A0AAD9G9A9"/>
<protein>
    <submittedName>
        <fullName evidence="1">Uncharacterized protein</fullName>
    </submittedName>
</protein>
<comment type="caution">
    <text evidence="1">The sequence shown here is derived from an EMBL/GenBank/DDBJ whole genome shotgun (WGS) entry which is preliminary data.</text>
</comment>